<proteinExistence type="predicted"/>
<keyword evidence="2" id="KW-1185">Reference proteome</keyword>
<reference evidence="1 2" key="2">
    <citation type="submission" date="2018-11" db="EMBL/GenBank/DDBJ databases">
        <authorList>
            <consortium name="Pathogen Informatics"/>
        </authorList>
    </citation>
    <scope>NUCLEOTIDE SEQUENCE [LARGE SCALE GENOMIC DNA]</scope>
</reference>
<organism evidence="3">
    <name type="scientific">Nippostrongylus brasiliensis</name>
    <name type="common">Rat hookworm</name>
    <dbReference type="NCBI Taxonomy" id="27835"/>
    <lineage>
        <taxon>Eukaryota</taxon>
        <taxon>Metazoa</taxon>
        <taxon>Ecdysozoa</taxon>
        <taxon>Nematoda</taxon>
        <taxon>Chromadorea</taxon>
        <taxon>Rhabditida</taxon>
        <taxon>Rhabditina</taxon>
        <taxon>Rhabditomorpha</taxon>
        <taxon>Strongyloidea</taxon>
        <taxon>Heligmosomidae</taxon>
        <taxon>Nippostrongylus</taxon>
    </lineage>
</organism>
<dbReference type="STRING" id="27835.A0A0N4XYH7"/>
<dbReference type="AlphaFoldDB" id="A0A0N4XYH7"/>
<dbReference type="InterPro" id="IPR036691">
    <property type="entry name" value="Endo/exonu/phosph_ase_sf"/>
</dbReference>
<dbReference type="Proteomes" id="UP000271162">
    <property type="component" value="Unassembled WGS sequence"/>
</dbReference>
<accession>A0A0N4XYH7</accession>
<dbReference type="OMA" id="LCAVQET"/>
<reference evidence="3" key="1">
    <citation type="submission" date="2017-02" db="UniProtKB">
        <authorList>
            <consortium name="WormBaseParasite"/>
        </authorList>
    </citation>
    <scope>IDENTIFICATION</scope>
</reference>
<dbReference type="Gene3D" id="3.60.10.10">
    <property type="entry name" value="Endonuclease/exonuclease/phosphatase"/>
    <property type="match status" value="1"/>
</dbReference>
<dbReference type="WBParaSite" id="NBR_0000814001-mRNA-1">
    <property type="protein sequence ID" value="NBR_0000814001-mRNA-1"/>
    <property type="gene ID" value="NBR_0000814001"/>
</dbReference>
<gene>
    <name evidence="1" type="ORF">NBR_LOCUS8141</name>
</gene>
<dbReference type="EMBL" id="UYSL01019968">
    <property type="protein sequence ID" value="VDL71730.1"/>
    <property type="molecule type" value="Genomic_DNA"/>
</dbReference>
<dbReference type="SUPFAM" id="SSF56219">
    <property type="entry name" value="DNase I-like"/>
    <property type="match status" value="1"/>
</dbReference>
<evidence type="ECO:0000313" key="1">
    <source>
        <dbReference type="EMBL" id="VDL71730.1"/>
    </source>
</evidence>
<evidence type="ECO:0000313" key="2">
    <source>
        <dbReference type="Proteomes" id="UP000271162"/>
    </source>
</evidence>
<sequence length="114" mass="12828">MQERQLREPSKPARKCRHNVKTRVATLNVGTLTGRSSELAATLEHRRIDLCAVQETSWSGSESNDISRGFEVLYFGSPKTTNGVGIAVSEYFRDSISEVKRLSYRLMKAGNHEK</sequence>
<protein>
    <submittedName>
        <fullName evidence="3">Endo/exonuclease/phosphatase domain-containing protein</fullName>
    </submittedName>
</protein>
<name>A0A0N4XYH7_NIPBR</name>
<evidence type="ECO:0000313" key="3">
    <source>
        <dbReference type="WBParaSite" id="NBR_0000814001-mRNA-1"/>
    </source>
</evidence>